<protein>
    <submittedName>
        <fullName evidence="2">Uncharacterized protein</fullName>
    </submittedName>
</protein>
<feature type="region of interest" description="Disordered" evidence="1">
    <location>
        <begin position="59"/>
        <end position="97"/>
    </location>
</feature>
<evidence type="ECO:0000256" key="1">
    <source>
        <dbReference type="SAM" id="MobiDB-lite"/>
    </source>
</evidence>
<accession>A0AAD4D8X8</accession>
<dbReference type="Proteomes" id="UP001194580">
    <property type="component" value="Unassembled WGS sequence"/>
</dbReference>
<keyword evidence="3" id="KW-1185">Reference proteome</keyword>
<comment type="caution">
    <text evidence="2">The sequence shown here is derived from an EMBL/GenBank/DDBJ whole genome shotgun (WGS) entry which is preliminary data.</text>
</comment>
<feature type="compositionally biased region" description="Low complexity" evidence="1">
    <location>
        <begin position="191"/>
        <end position="210"/>
    </location>
</feature>
<dbReference type="EMBL" id="JAAAIL010000983">
    <property type="protein sequence ID" value="KAG0272159.1"/>
    <property type="molecule type" value="Genomic_DNA"/>
</dbReference>
<feature type="non-terminal residue" evidence="2">
    <location>
        <position position="1"/>
    </location>
</feature>
<sequence length="307" mass="34329">TEYLNLVNKELHDIQQFFAHYYCSLDPSISSPTTTPSILLPAQRTLTVLPLLKLPLTPRTSSSHDTLRENNNNDASFDTSSTFSFSSSDPSSYSERDQYVSDLRDRYKQLKAVQDQMHLELTRARILRQSMLLPAVVADGNEKVNGVAFDDASPSSVSLQGSGHSESTRQHEVSFTPTTLSVPAPEPTPAPMTSSTTTTTAPAASLTPQTQPLFPDMLHMATKIFKDVKTSACHAYKSVPKRYIFLTLGLAVILGGLLDCDQDRLHNHKHDHNHRNNIHEPVIRDKLHRPVHPPPPEDVPRYPWPRH</sequence>
<proteinExistence type="predicted"/>
<reference evidence="2" key="1">
    <citation type="journal article" date="2020" name="Fungal Divers.">
        <title>Resolving the Mortierellaceae phylogeny through synthesis of multi-gene phylogenetics and phylogenomics.</title>
        <authorList>
            <person name="Vandepol N."/>
            <person name="Liber J."/>
            <person name="Desiro A."/>
            <person name="Na H."/>
            <person name="Kennedy M."/>
            <person name="Barry K."/>
            <person name="Grigoriev I.V."/>
            <person name="Miller A.N."/>
            <person name="O'Donnell K."/>
            <person name="Stajich J.E."/>
            <person name="Bonito G."/>
        </authorList>
    </citation>
    <scope>NUCLEOTIDE SEQUENCE</scope>
    <source>
        <strain evidence="2">NRRL 28262</strain>
    </source>
</reference>
<dbReference type="AlphaFoldDB" id="A0AAD4D8X8"/>
<feature type="compositionally biased region" description="Low complexity" evidence="1">
    <location>
        <begin position="76"/>
        <end position="93"/>
    </location>
</feature>
<evidence type="ECO:0000313" key="2">
    <source>
        <dbReference type="EMBL" id="KAG0272159.1"/>
    </source>
</evidence>
<feature type="compositionally biased region" description="Polar residues" evidence="1">
    <location>
        <begin position="59"/>
        <end position="75"/>
    </location>
</feature>
<gene>
    <name evidence="2" type="ORF">BGZ95_012104</name>
</gene>
<name>A0AAD4D8X8_9FUNG</name>
<evidence type="ECO:0000313" key="3">
    <source>
        <dbReference type="Proteomes" id="UP001194580"/>
    </source>
</evidence>
<organism evidence="2 3">
    <name type="scientific">Linnemannia exigua</name>
    <dbReference type="NCBI Taxonomy" id="604196"/>
    <lineage>
        <taxon>Eukaryota</taxon>
        <taxon>Fungi</taxon>
        <taxon>Fungi incertae sedis</taxon>
        <taxon>Mucoromycota</taxon>
        <taxon>Mortierellomycotina</taxon>
        <taxon>Mortierellomycetes</taxon>
        <taxon>Mortierellales</taxon>
        <taxon>Mortierellaceae</taxon>
        <taxon>Linnemannia</taxon>
    </lineage>
</organism>
<feature type="region of interest" description="Disordered" evidence="1">
    <location>
        <begin position="268"/>
        <end position="307"/>
    </location>
</feature>
<feature type="region of interest" description="Disordered" evidence="1">
    <location>
        <begin position="151"/>
        <end position="210"/>
    </location>
</feature>
<feature type="compositionally biased region" description="Polar residues" evidence="1">
    <location>
        <begin position="153"/>
        <end position="165"/>
    </location>
</feature>